<dbReference type="Proteomes" id="UP000279235">
    <property type="component" value="Unassembled WGS sequence"/>
</dbReference>
<dbReference type="InterPro" id="IPR039564">
    <property type="entry name" value="Peptidase_C39-like"/>
</dbReference>
<evidence type="ECO:0000259" key="3">
    <source>
        <dbReference type="Pfam" id="PF13529"/>
    </source>
</evidence>
<dbReference type="Gene3D" id="3.90.70.10">
    <property type="entry name" value="Cysteine proteinases"/>
    <property type="match status" value="1"/>
</dbReference>
<dbReference type="CDD" id="cd02549">
    <property type="entry name" value="Peptidase_C39A"/>
    <property type="match status" value="1"/>
</dbReference>
<dbReference type="SUPFAM" id="SSF69360">
    <property type="entry name" value="Cell wall binding repeat"/>
    <property type="match status" value="1"/>
</dbReference>
<feature type="domain" description="Peptidase C39-like" evidence="3">
    <location>
        <begin position="147"/>
        <end position="269"/>
    </location>
</feature>
<organism evidence="5 6">
    <name type="scientific">Lactococcus lactis</name>
    <dbReference type="NCBI Taxonomy" id="1358"/>
    <lineage>
        <taxon>Bacteria</taxon>
        <taxon>Bacillati</taxon>
        <taxon>Bacillota</taxon>
        <taxon>Bacilli</taxon>
        <taxon>Lactobacillales</taxon>
        <taxon>Streptococcaceae</taxon>
        <taxon>Lactococcus</taxon>
    </lineage>
</organism>
<gene>
    <name evidence="5" type="primary">lytA_1</name>
    <name evidence="5" type="ORF">AMHIJAGA_00590</name>
</gene>
<evidence type="ECO:0000256" key="2">
    <source>
        <dbReference type="PROSITE-ProRule" id="PRU00591"/>
    </source>
</evidence>
<feature type="repeat" description="Cell wall-binding" evidence="2">
    <location>
        <begin position="86"/>
        <end position="106"/>
    </location>
</feature>
<reference evidence="6" key="2">
    <citation type="submission" date="2018-05" db="EMBL/GenBank/DDBJ databases">
        <authorList>
            <person name="Duru I."/>
        </authorList>
    </citation>
    <scope>NUCLEOTIDE SEQUENCE [LARGE SCALE GENOMIC DNA]</scope>
</reference>
<accession>A0A2X0RBZ8</accession>
<proteinExistence type="predicted"/>
<dbReference type="PROSITE" id="PS51170">
    <property type="entry name" value="CW"/>
    <property type="match status" value="1"/>
</dbReference>
<name>A0A2X0RBZ8_9LACT</name>
<dbReference type="EMBL" id="OGTW02000013">
    <property type="protein sequence ID" value="SPS10661.1"/>
    <property type="molecule type" value="Genomic_DNA"/>
</dbReference>
<dbReference type="AlphaFoldDB" id="A0A2X0RBZ8"/>
<evidence type="ECO:0000313" key="4">
    <source>
        <dbReference type="EMBL" id="SPB23647.1"/>
    </source>
</evidence>
<dbReference type="EC" id="3.5.1.28" evidence="5"/>
<evidence type="ECO:0000256" key="1">
    <source>
        <dbReference type="ARBA" id="ARBA00022737"/>
    </source>
</evidence>
<dbReference type="InterPro" id="IPR039563">
    <property type="entry name" value="Peptidase_C39_single_dom"/>
</dbReference>
<evidence type="ECO:0000313" key="5">
    <source>
        <dbReference type="EMBL" id="SPS10661.1"/>
    </source>
</evidence>
<dbReference type="InterPro" id="IPR018337">
    <property type="entry name" value="Cell_wall/Cho-bd_repeat"/>
</dbReference>
<evidence type="ECO:0000313" key="6">
    <source>
        <dbReference type="Proteomes" id="UP000279235"/>
    </source>
</evidence>
<dbReference type="Pfam" id="PF19127">
    <property type="entry name" value="Choline_bind_3"/>
    <property type="match status" value="2"/>
</dbReference>
<dbReference type="EMBL" id="OGTW01000013">
    <property type="protein sequence ID" value="SPB23647.1"/>
    <property type="molecule type" value="Genomic_DNA"/>
</dbReference>
<dbReference type="GO" id="GO:0008745">
    <property type="term" value="F:N-acetylmuramoyl-L-alanine amidase activity"/>
    <property type="evidence" value="ECO:0007669"/>
    <property type="project" value="UniProtKB-EC"/>
</dbReference>
<reference evidence="5" key="3">
    <citation type="submission" date="2018-05" db="EMBL/GenBank/DDBJ databases">
        <authorList>
            <person name="Lanie J.A."/>
            <person name="Ng W.-L."/>
            <person name="Kazmierczak K.M."/>
            <person name="Andrzejewski T.M."/>
            <person name="Davidsen T.M."/>
            <person name="Wayne K.J."/>
            <person name="Tettelin H."/>
            <person name="Glass J.I."/>
            <person name="Rusch D."/>
            <person name="Podicherti R."/>
            <person name="Tsui H.-C.T."/>
            <person name="Winkler M.E."/>
        </authorList>
    </citation>
    <scope>NUCLEOTIDE SEQUENCE</scope>
    <source>
        <strain evidence="5">Lactococcus lactis</strain>
    </source>
</reference>
<dbReference type="Pfam" id="PF13529">
    <property type="entry name" value="Peptidase_C39_2"/>
    <property type="match status" value="1"/>
</dbReference>
<sequence length="305" mass="34244">MRKGQVNDAGNWYLFDRSSGIMRKGQVNDAGNWYLFDRSSGIMRKGQVNDAGNWYLFDRSSGVMRKGQVNDAGNWYLFNRSSGIMMYGLQTDINGKTYYFNNAGKMSVGWKNINNRMQYFSINSGILTRIFSPVLFHQNNSRWANTQVGDSTLAPEGCGPTSITMILNGYGTSVTPPTVARVANHVGTYNKYNPAYPGADGIDGLTLLSTLDYYDLGYKNITTESQLITELKLGKPVIYGMEWLYSYPNISHFVVLFGYQKGYTTIYDPLGKLTGLQSVDKLWKHPSQLPDDHDAGFPLWSVVPK</sequence>
<dbReference type="Gene3D" id="2.10.270.10">
    <property type="entry name" value="Cholin Binding"/>
    <property type="match status" value="2"/>
</dbReference>
<protein>
    <submittedName>
        <fullName evidence="5">Autolysin</fullName>
        <ecNumber evidence="5">3.5.1.28</ecNumber>
    </submittedName>
</protein>
<reference evidence="4" key="1">
    <citation type="submission" date="2018-01" db="EMBL/GenBank/DDBJ databases">
        <authorList>
            <person name="Gaut B.S."/>
            <person name="Morton B.R."/>
            <person name="Clegg M.T."/>
            <person name="Duvall M.R."/>
        </authorList>
    </citation>
    <scope>NUCLEOTIDE SEQUENCE</scope>
    <source>
        <strain evidence="4">Lactococcus lactis</strain>
    </source>
</reference>
<keyword evidence="5" id="KW-0378">Hydrolase</keyword>
<keyword evidence="1" id="KW-0677">Repeat</keyword>
<dbReference type="Pfam" id="PF01473">
    <property type="entry name" value="Choline_bind_1"/>
    <property type="match status" value="1"/>
</dbReference>